<dbReference type="EMBL" id="LN515532">
    <property type="protein sequence ID" value="CEA15554.1"/>
    <property type="molecule type" value="Genomic_DNA"/>
</dbReference>
<dbReference type="Proteomes" id="UP000032417">
    <property type="component" value="Chromosome 1"/>
</dbReference>
<name>A0A098BY14_9BACT</name>
<dbReference type="AlphaFoldDB" id="A0A098BY14"/>
<reference evidence="1 2" key="1">
    <citation type="submission" date="2014-08" db="EMBL/GenBank/DDBJ databases">
        <authorList>
            <person name="Wibberg D."/>
        </authorList>
    </citation>
    <scope>NUCLEOTIDE SEQUENCE [LARGE SCALE GENOMIC DNA]</scope>
    <source>
        <strain evidence="2">ING2-E5B</strain>
    </source>
</reference>
<proteinExistence type="predicted"/>
<dbReference type="HOGENOM" id="CLU_1843306_0_0_10"/>
<dbReference type="STRING" id="1562970.ING2E5B_0788"/>
<accession>A0A098BY14</accession>
<gene>
    <name evidence="1" type="ORF">ING2E5B_0788</name>
</gene>
<organism evidence="1 2">
    <name type="scientific">Fermentimonas caenicola</name>
    <dbReference type="NCBI Taxonomy" id="1562970"/>
    <lineage>
        <taxon>Bacteria</taxon>
        <taxon>Pseudomonadati</taxon>
        <taxon>Bacteroidota</taxon>
        <taxon>Bacteroidia</taxon>
        <taxon>Bacteroidales</taxon>
        <taxon>Dysgonomonadaceae</taxon>
        <taxon>Fermentimonas</taxon>
    </lineage>
</organism>
<dbReference type="PROSITE" id="PS51257">
    <property type="entry name" value="PROKAR_LIPOPROTEIN"/>
    <property type="match status" value="1"/>
</dbReference>
<protein>
    <submittedName>
        <fullName evidence="1">Uncharacterized protein</fullName>
    </submittedName>
</protein>
<keyword evidence="2" id="KW-1185">Reference proteome</keyword>
<dbReference type="OrthoDB" id="1118652at2"/>
<sequence length="139" mass="15491">MKSKRYFIFSVLAINLLFSVGCTGGKSNVTEISEIVINGESMIDEKVIVEGLCTHVCEKSGMKLFLKDEKSDLTIRAESSATLGKFDPDCVDKYVRVVGTIAADEQIVNSTNTHHTEECESENSQIIFHIEAEHYQIIE</sequence>
<evidence type="ECO:0000313" key="2">
    <source>
        <dbReference type="Proteomes" id="UP000032417"/>
    </source>
</evidence>
<dbReference type="KEGG" id="pbt:ING2E5B_0788"/>
<evidence type="ECO:0000313" key="1">
    <source>
        <dbReference type="EMBL" id="CEA15554.1"/>
    </source>
</evidence>